<dbReference type="Proteomes" id="UP000199603">
    <property type="component" value="Unassembled WGS sequence"/>
</dbReference>
<evidence type="ECO:0000313" key="1">
    <source>
        <dbReference type="EMBL" id="SDE14734.1"/>
    </source>
</evidence>
<accession>A0A1G7AIH9</accession>
<name>A0A1G7AIH9_9GAMM</name>
<gene>
    <name evidence="1" type="ORF">SAMN04488509_1292</name>
</gene>
<dbReference type="RefSeq" id="WP_091246248.1">
    <property type="nucleotide sequence ID" value="NZ_FNAG01000029.1"/>
</dbReference>
<keyword evidence="2" id="KW-1185">Reference proteome</keyword>
<dbReference type="AlphaFoldDB" id="A0A1G7AIH9"/>
<evidence type="ECO:0000313" key="2">
    <source>
        <dbReference type="Proteomes" id="UP000199603"/>
    </source>
</evidence>
<protein>
    <submittedName>
        <fullName evidence="1">Uncharacterized protein</fullName>
    </submittedName>
</protein>
<dbReference type="STRING" id="265719.SAMN04488509_1292"/>
<sequence>MTDFADNYLQDLGLLLRERLADAESAYNAAAPEQKQYEAGRYRAYREVLNLMILQAEAFDLPLSAVRLEGIDREKDLGC</sequence>
<dbReference type="EMBL" id="FNAG01000029">
    <property type="protein sequence ID" value="SDE14734.1"/>
    <property type="molecule type" value="Genomic_DNA"/>
</dbReference>
<organism evidence="1 2">
    <name type="scientific">Aquimonas voraii</name>
    <dbReference type="NCBI Taxonomy" id="265719"/>
    <lineage>
        <taxon>Bacteria</taxon>
        <taxon>Pseudomonadati</taxon>
        <taxon>Pseudomonadota</taxon>
        <taxon>Gammaproteobacteria</taxon>
        <taxon>Lysobacterales</taxon>
        <taxon>Lysobacteraceae</taxon>
        <taxon>Aquimonas</taxon>
    </lineage>
</organism>
<reference evidence="1 2" key="1">
    <citation type="submission" date="2016-10" db="EMBL/GenBank/DDBJ databases">
        <authorList>
            <person name="de Groot N.N."/>
        </authorList>
    </citation>
    <scope>NUCLEOTIDE SEQUENCE [LARGE SCALE GENOMIC DNA]</scope>
    <source>
        <strain evidence="1 2">DSM 16957</strain>
    </source>
</reference>
<proteinExistence type="predicted"/>